<evidence type="ECO:0000256" key="1">
    <source>
        <dbReference type="SAM" id="Phobius"/>
    </source>
</evidence>
<protein>
    <submittedName>
        <fullName evidence="2">Uncharacterized protein</fullName>
    </submittedName>
</protein>
<evidence type="ECO:0000313" key="3">
    <source>
        <dbReference type="Proteomes" id="UP000776276"/>
    </source>
</evidence>
<gene>
    <name evidence="2" type="ORF">KOF26_14395</name>
</gene>
<keyword evidence="3" id="KW-1185">Reference proteome</keyword>
<proteinExistence type="predicted"/>
<organism evidence="2 3">
    <name type="scientific">Sphingomonas quercus</name>
    <dbReference type="NCBI Taxonomy" id="2842451"/>
    <lineage>
        <taxon>Bacteria</taxon>
        <taxon>Pseudomonadati</taxon>
        <taxon>Pseudomonadota</taxon>
        <taxon>Alphaproteobacteria</taxon>
        <taxon>Sphingomonadales</taxon>
        <taxon>Sphingomonadaceae</taxon>
        <taxon>Sphingomonas</taxon>
    </lineage>
</organism>
<accession>A0ABS6BL50</accession>
<keyword evidence="1" id="KW-0472">Membrane</keyword>
<reference evidence="2 3" key="1">
    <citation type="submission" date="2021-06" db="EMBL/GenBank/DDBJ databases">
        <title>Sphingomonas sp. XMGL2, whole genome shotgun sequencing project.</title>
        <authorList>
            <person name="Zhao G."/>
            <person name="Shen L."/>
        </authorList>
    </citation>
    <scope>NUCLEOTIDE SEQUENCE [LARGE SCALE GENOMIC DNA]</scope>
    <source>
        <strain evidence="2 3">XMGL2</strain>
    </source>
</reference>
<sequence length="74" mass="8551">MMKRALTVTRNRLSEMWHRVMAVTVDEGISWQQRRPPVLKAIVVITFAMIWMAIGYVVSGVVGRILARRDRRLG</sequence>
<keyword evidence="1" id="KW-1133">Transmembrane helix</keyword>
<name>A0ABS6BL50_9SPHN</name>
<evidence type="ECO:0000313" key="2">
    <source>
        <dbReference type="EMBL" id="MBU3079048.1"/>
    </source>
</evidence>
<feature type="transmembrane region" description="Helical" evidence="1">
    <location>
        <begin position="41"/>
        <end position="67"/>
    </location>
</feature>
<dbReference type="EMBL" id="JAHKRT010000008">
    <property type="protein sequence ID" value="MBU3079048.1"/>
    <property type="molecule type" value="Genomic_DNA"/>
</dbReference>
<comment type="caution">
    <text evidence="2">The sequence shown here is derived from an EMBL/GenBank/DDBJ whole genome shotgun (WGS) entry which is preliminary data.</text>
</comment>
<keyword evidence="1" id="KW-0812">Transmembrane</keyword>
<dbReference type="Proteomes" id="UP000776276">
    <property type="component" value="Unassembled WGS sequence"/>
</dbReference>
<dbReference type="RefSeq" id="WP_216326427.1">
    <property type="nucleotide sequence ID" value="NZ_JAHKRT010000008.1"/>
</dbReference>